<sequence>MVERGITLVYGGSKVGLMGKLADRVMTKGGDVIGVTTQHLMSHEVAHSGLTTLHVADTMHERKAKMLELSSAVVALPGGFGTLDELFEALTLAQLRRYQAPCGLLNTDHYYDQLIIFLRHAEQQGLLAAQNLALLEVAETPETLLDRLELYAQKPADDKIYFVTN</sequence>
<dbReference type="NCBIfam" id="TIGR00730">
    <property type="entry name" value="Rossman fold protein, TIGR00730 family"/>
    <property type="match status" value="1"/>
</dbReference>
<name>A0ABP8V552_9GAMM</name>
<dbReference type="PANTHER" id="PTHR31223">
    <property type="entry name" value="LOG FAMILY PROTEIN YJL055W"/>
    <property type="match status" value="1"/>
</dbReference>
<accession>A0ABP8V552</accession>
<evidence type="ECO:0000256" key="3">
    <source>
        <dbReference type="RuleBase" id="RU363015"/>
    </source>
</evidence>
<dbReference type="PANTHER" id="PTHR31223:SF70">
    <property type="entry name" value="LOG FAMILY PROTEIN YJL055W"/>
    <property type="match status" value="1"/>
</dbReference>
<comment type="similarity">
    <text evidence="2 3">Belongs to the LOG family.</text>
</comment>
<protein>
    <recommendedName>
        <fullName evidence="3">Cytokinin riboside 5'-monophosphate phosphoribohydrolase</fullName>
        <ecNumber evidence="3">3.2.2.n1</ecNumber>
    </recommendedName>
</protein>
<comment type="catalytic activity">
    <reaction evidence="1">
        <text>AMP + H2O = D-ribose 5-phosphate + adenine</text>
        <dbReference type="Rhea" id="RHEA:20129"/>
        <dbReference type="ChEBI" id="CHEBI:15377"/>
        <dbReference type="ChEBI" id="CHEBI:16708"/>
        <dbReference type="ChEBI" id="CHEBI:78346"/>
        <dbReference type="ChEBI" id="CHEBI:456215"/>
        <dbReference type="EC" id="3.2.2.4"/>
    </reaction>
</comment>
<dbReference type="Pfam" id="PF03641">
    <property type="entry name" value="Lysine_decarbox"/>
    <property type="match status" value="1"/>
</dbReference>
<dbReference type="InterPro" id="IPR005269">
    <property type="entry name" value="LOG"/>
</dbReference>
<evidence type="ECO:0000313" key="5">
    <source>
        <dbReference type="Proteomes" id="UP001500604"/>
    </source>
</evidence>
<keyword evidence="3" id="KW-0203">Cytokinin biosynthesis</keyword>
<gene>
    <name evidence="4" type="ORF">GCM10023116_26890</name>
</gene>
<dbReference type="Gene3D" id="3.40.50.450">
    <property type="match status" value="1"/>
</dbReference>
<dbReference type="EMBL" id="BAABFL010000393">
    <property type="protein sequence ID" value="GAA4650406.1"/>
    <property type="molecule type" value="Genomic_DNA"/>
</dbReference>
<dbReference type="EC" id="3.2.2.n1" evidence="3"/>
<reference evidence="5" key="1">
    <citation type="journal article" date="2019" name="Int. J. Syst. Evol. Microbiol.">
        <title>The Global Catalogue of Microorganisms (GCM) 10K type strain sequencing project: providing services to taxonomists for standard genome sequencing and annotation.</title>
        <authorList>
            <consortium name="The Broad Institute Genomics Platform"/>
            <consortium name="The Broad Institute Genome Sequencing Center for Infectious Disease"/>
            <person name="Wu L."/>
            <person name="Ma J."/>
        </authorList>
    </citation>
    <scope>NUCLEOTIDE SEQUENCE [LARGE SCALE GENOMIC DNA]</scope>
    <source>
        <strain evidence="5">JCM 17805</strain>
    </source>
</reference>
<dbReference type="Proteomes" id="UP001500604">
    <property type="component" value="Unassembled WGS sequence"/>
</dbReference>
<organism evidence="4 5">
    <name type="scientific">Kistimonas scapharcae</name>
    <dbReference type="NCBI Taxonomy" id="1036133"/>
    <lineage>
        <taxon>Bacteria</taxon>
        <taxon>Pseudomonadati</taxon>
        <taxon>Pseudomonadota</taxon>
        <taxon>Gammaproteobacteria</taxon>
        <taxon>Oceanospirillales</taxon>
        <taxon>Endozoicomonadaceae</taxon>
        <taxon>Kistimonas</taxon>
    </lineage>
</organism>
<evidence type="ECO:0000313" key="4">
    <source>
        <dbReference type="EMBL" id="GAA4650406.1"/>
    </source>
</evidence>
<evidence type="ECO:0000256" key="1">
    <source>
        <dbReference type="ARBA" id="ARBA00000274"/>
    </source>
</evidence>
<proteinExistence type="inferred from homology"/>
<comment type="caution">
    <text evidence="4">The sequence shown here is derived from an EMBL/GenBank/DDBJ whole genome shotgun (WGS) entry which is preliminary data.</text>
</comment>
<keyword evidence="3" id="KW-0378">Hydrolase</keyword>
<dbReference type="SUPFAM" id="SSF102405">
    <property type="entry name" value="MCP/YpsA-like"/>
    <property type="match status" value="1"/>
</dbReference>
<dbReference type="InterPro" id="IPR031100">
    <property type="entry name" value="LOG_fam"/>
</dbReference>
<keyword evidence="5" id="KW-1185">Reference proteome</keyword>
<evidence type="ECO:0000256" key="2">
    <source>
        <dbReference type="ARBA" id="ARBA00006763"/>
    </source>
</evidence>